<dbReference type="InterPro" id="IPR030393">
    <property type="entry name" value="G_ENGB_dom"/>
</dbReference>
<evidence type="ECO:0000256" key="6">
    <source>
        <dbReference type="ARBA" id="ARBA00022842"/>
    </source>
</evidence>
<evidence type="ECO:0000256" key="3">
    <source>
        <dbReference type="ARBA" id="ARBA00022618"/>
    </source>
</evidence>
<feature type="region of interest" description="Disordered" evidence="10">
    <location>
        <begin position="198"/>
        <end position="258"/>
    </location>
</feature>
<comment type="similarity">
    <text evidence="2">Belongs to the TRAFAC class TrmE-Era-EngA-EngB-Septin-like GTPase superfamily. EngB GTPase family.</text>
</comment>
<reference evidence="12" key="1">
    <citation type="journal article" date="2015" name="Proc. Natl. Acad. Sci. U.S.A.">
        <title>Networks of energetic and metabolic interactions define dynamics in microbial communities.</title>
        <authorList>
            <person name="Embree M."/>
            <person name="Liu J.K."/>
            <person name="Al-Bassam M.M."/>
            <person name="Zengler K."/>
        </authorList>
    </citation>
    <scope>NUCLEOTIDE SEQUENCE</scope>
</reference>
<dbReference type="Pfam" id="PF01926">
    <property type="entry name" value="MMR_HSR1"/>
    <property type="match status" value="1"/>
</dbReference>
<evidence type="ECO:0000256" key="1">
    <source>
        <dbReference type="ARBA" id="ARBA00001946"/>
    </source>
</evidence>
<evidence type="ECO:0000313" key="12">
    <source>
        <dbReference type="EMBL" id="KUG29693.1"/>
    </source>
</evidence>
<dbReference type="HAMAP" id="MF_00321">
    <property type="entry name" value="GTPase_EngB"/>
    <property type="match status" value="1"/>
</dbReference>
<evidence type="ECO:0000259" key="11">
    <source>
        <dbReference type="PROSITE" id="PS51706"/>
    </source>
</evidence>
<evidence type="ECO:0000256" key="4">
    <source>
        <dbReference type="ARBA" id="ARBA00022723"/>
    </source>
</evidence>
<evidence type="ECO:0000256" key="9">
    <source>
        <dbReference type="ARBA" id="ARBA00023306"/>
    </source>
</evidence>
<sequence>MKPEIPQVVMTLTDTIYLPSQLKAVPAPQVALAGRSNVGKSTLVNMLGGRKGLAKISATPGKTRSLNFYHIRPGEFYLVDLPGYGYARCAKTEREKWAKLIDVYLADNPWLRAVMAVVDCRLPPQALDLDLLAYASGRGLPTVVVLTKADKCSQREREAQKRVWADILAAPPLVFSGKTGLGRAELWAEIARLATPGASSDAGLPHPAVLAGPGPDPSPKGVPSSDAAGDAPVSDPAGAAPGVRIRTKPRRRTVRAKN</sequence>
<dbReference type="InterPro" id="IPR006073">
    <property type="entry name" value="GTP-bd"/>
</dbReference>
<dbReference type="CDD" id="cd01876">
    <property type="entry name" value="YihA_EngB"/>
    <property type="match status" value="1"/>
</dbReference>
<dbReference type="EMBL" id="LNQE01000049">
    <property type="protein sequence ID" value="KUG29693.1"/>
    <property type="molecule type" value="Genomic_DNA"/>
</dbReference>
<comment type="cofactor">
    <cofactor evidence="1">
        <name>Mg(2+)</name>
        <dbReference type="ChEBI" id="CHEBI:18420"/>
    </cofactor>
</comment>
<dbReference type="PANTHER" id="PTHR11649">
    <property type="entry name" value="MSS1/TRME-RELATED GTP-BINDING PROTEIN"/>
    <property type="match status" value="1"/>
</dbReference>
<dbReference type="InterPro" id="IPR027417">
    <property type="entry name" value="P-loop_NTPase"/>
</dbReference>
<dbReference type="Gene3D" id="3.40.50.300">
    <property type="entry name" value="P-loop containing nucleotide triphosphate hydrolases"/>
    <property type="match status" value="1"/>
</dbReference>
<keyword evidence="3" id="KW-0132">Cell division</keyword>
<dbReference type="SUPFAM" id="SSF52540">
    <property type="entry name" value="P-loop containing nucleoside triphosphate hydrolases"/>
    <property type="match status" value="1"/>
</dbReference>
<dbReference type="PROSITE" id="PS51706">
    <property type="entry name" value="G_ENGB"/>
    <property type="match status" value="1"/>
</dbReference>
<dbReference type="AlphaFoldDB" id="A0A0W8G992"/>
<evidence type="ECO:0000256" key="2">
    <source>
        <dbReference type="ARBA" id="ARBA00009638"/>
    </source>
</evidence>
<keyword evidence="9" id="KW-0131">Cell cycle</keyword>
<comment type="caution">
    <text evidence="12">The sequence shown here is derived from an EMBL/GenBank/DDBJ whole genome shotgun (WGS) entry which is preliminary data.</text>
</comment>
<feature type="compositionally biased region" description="Basic residues" evidence="10">
    <location>
        <begin position="245"/>
        <end position="258"/>
    </location>
</feature>
<organism evidence="12">
    <name type="scientific">hydrocarbon metagenome</name>
    <dbReference type="NCBI Taxonomy" id="938273"/>
    <lineage>
        <taxon>unclassified sequences</taxon>
        <taxon>metagenomes</taxon>
        <taxon>ecological metagenomes</taxon>
    </lineage>
</organism>
<keyword evidence="4" id="KW-0479">Metal-binding</keyword>
<keyword evidence="7" id="KW-0342">GTP-binding</keyword>
<proteinExistence type="inferred from homology"/>
<evidence type="ECO:0000256" key="8">
    <source>
        <dbReference type="ARBA" id="ARBA00023210"/>
    </source>
</evidence>
<protein>
    <submittedName>
        <fullName evidence="12">Gtp-binding protein engb</fullName>
    </submittedName>
</protein>
<evidence type="ECO:0000256" key="10">
    <source>
        <dbReference type="SAM" id="MobiDB-lite"/>
    </source>
</evidence>
<dbReference type="GO" id="GO:0046872">
    <property type="term" value="F:metal ion binding"/>
    <property type="evidence" value="ECO:0007669"/>
    <property type="project" value="UniProtKB-KW"/>
</dbReference>
<feature type="domain" description="EngB-type G" evidence="11">
    <location>
        <begin position="26"/>
        <end position="196"/>
    </location>
</feature>
<evidence type="ECO:0000256" key="7">
    <source>
        <dbReference type="ARBA" id="ARBA00023134"/>
    </source>
</evidence>
<name>A0A0W8G992_9ZZZZ</name>
<dbReference type="PANTHER" id="PTHR11649:SF13">
    <property type="entry name" value="ENGB-TYPE G DOMAIN-CONTAINING PROTEIN"/>
    <property type="match status" value="1"/>
</dbReference>
<dbReference type="GO" id="GO:0005525">
    <property type="term" value="F:GTP binding"/>
    <property type="evidence" value="ECO:0007669"/>
    <property type="project" value="UniProtKB-KW"/>
</dbReference>
<accession>A0A0W8G992</accession>
<keyword evidence="6" id="KW-0460">Magnesium</keyword>
<gene>
    <name evidence="12" type="ORF">ASZ90_000413</name>
</gene>
<evidence type="ECO:0000256" key="5">
    <source>
        <dbReference type="ARBA" id="ARBA00022741"/>
    </source>
</evidence>
<dbReference type="NCBIfam" id="TIGR03598">
    <property type="entry name" value="GTPase_YsxC"/>
    <property type="match status" value="1"/>
</dbReference>
<dbReference type="GO" id="GO:0000917">
    <property type="term" value="P:division septum assembly"/>
    <property type="evidence" value="ECO:0007669"/>
    <property type="project" value="UniProtKB-KW"/>
</dbReference>
<keyword evidence="8" id="KW-0717">Septation</keyword>
<dbReference type="InterPro" id="IPR019987">
    <property type="entry name" value="GTP-bd_ribosome_bio_YsxC"/>
</dbReference>
<keyword evidence="5" id="KW-0547">Nucleotide-binding</keyword>